<dbReference type="Pfam" id="PF25484">
    <property type="entry name" value="DUF7907"/>
    <property type="match status" value="1"/>
</dbReference>
<evidence type="ECO:0000259" key="2">
    <source>
        <dbReference type="Pfam" id="PF25484"/>
    </source>
</evidence>
<dbReference type="VEuPathDB" id="FungiDB:SI65_02391"/>
<feature type="signal peptide" evidence="1">
    <location>
        <begin position="1"/>
        <end position="18"/>
    </location>
</feature>
<dbReference type="STRING" id="573508.A0A1E3BKW8"/>
<evidence type="ECO:0000313" key="3">
    <source>
        <dbReference type="EMBL" id="ODM21547.1"/>
    </source>
</evidence>
<keyword evidence="1" id="KW-0732">Signal</keyword>
<proteinExistence type="predicted"/>
<dbReference type="InterPro" id="IPR057229">
    <property type="entry name" value="DUF7907"/>
</dbReference>
<evidence type="ECO:0000256" key="1">
    <source>
        <dbReference type="SAM" id="SignalP"/>
    </source>
</evidence>
<feature type="chain" id="PRO_5009123839" description="DUF7907 domain-containing protein" evidence="1">
    <location>
        <begin position="19"/>
        <end position="176"/>
    </location>
</feature>
<dbReference type="AlphaFoldDB" id="A0A1E3BKW8"/>
<name>A0A1E3BKW8_ASPCR</name>
<keyword evidence="4" id="KW-1185">Reference proteome</keyword>
<gene>
    <name evidence="3" type="ORF">SI65_02391</name>
</gene>
<sequence length="176" mass="18977">MKFLTSLTTTLLATAATASPLISRTSSSEAITTKKFHLKTTASDASAHNNLYVYAYHTGAGLNDAVLSANADDASKAFVNGTNVQFDLGTPFPWGVNMVGATNYGAWQPVQINTGYGTSGFELDNAHLKWSEQNGFGGWLVCDWVHNAPQLFYLYEPIKADVPSSCSKVELQAVYL</sequence>
<dbReference type="Proteomes" id="UP000094569">
    <property type="component" value="Unassembled WGS sequence"/>
</dbReference>
<comment type="caution">
    <text evidence="3">The sequence shown here is derived from an EMBL/GenBank/DDBJ whole genome shotgun (WGS) entry which is preliminary data.</text>
</comment>
<dbReference type="OrthoDB" id="3518533at2759"/>
<feature type="domain" description="DUF7907" evidence="2">
    <location>
        <begin position="33"/>
        <end position="175"/>
    </location>
</feature>
<protein>
    <recommendedName>
        <fullName evidence="2">DUF7907 domain-containing protein</fullName>
    </recommendedName>
</protein>
<reference evidence="3 4" key="1">
    <citation type="journal article" date="2016" name="BMC Genomics">
        <title>Comparative genomic and transcriptomic analyses of the Fuzhuan brick tea-fermentation fungus Aspergillus cristatus.</title>
        <authorList>
            <person name="Ge Y."/>
            <person name="Wang Y."/>
            <person name="Liu Y."/>
            <person name="Tan Y."/>
            <person name="Ren X."/>
            <person name="Zhang X."/>
            <person name="Hyde K.D."/>
            <person name="Liu Y."/>
            <person name="Liu Z."/>
        </authorList>
    </citation>
    <scope>NUCLEOTIDE SEQUENCE [LARGE SCALE GENOMIC DNA]</scope>
    <source>
        <strain evidence="3 4">GZAAS20.1005</strain>
    </source>
</reference>
<accession>A0A1E3BKW8</accession>
<dbReference type="EMBL" id="JXNT01000002">
    <property type="protein sequence ID" value="ODM21547.1"/>
    <property type="molecule type" value="Genomic_DNA"/>
</dbReference>
<evidence type="ECO:0000313" key="4">
    <source>
        <dbReference type="Proteomes" id="UP000094569"/>
    </source>
</evidence>
<organism evidence="3 4">
    <name type="scientific">Aspergillus cristatus</name>
    <name type="common">Chinese Fuzhuan brick tea-fermentation fungus</name>
    <name type="synonym">Eurotium cristatum</name>
    <dbReference type="NCBI Taxonomy" id="573508"/>
    <lineage>
        <taxon>Eukaryota</taxon>
        <taxon>Fungi</taxon>
        <taxon>Dikarya</taxon>
        <taxon>Ascomycota</taxon>
        <taxon>Pezizomycotina</taxon>
        <taxon>Eurotiomycetes</taxon>
        <taxon>Eurotiomycetidae</taxon>
        <taxon>Eurotiales</taxon>
        <taxon>Aspergillaceae</taxon>
        <taxon>Aspergillus</taxon>
        <taxon>Aspergillus subgen. Aspergillus</taxon>
    </lineage>
</organism>